<dbReference type="EMBL" id="JABFFQ010000009">
    <property type="protein sequence ID" value="MDV4343693.1"/>
    <property type="molecule type" value="Genomic_DNA"/>
</dbReference>
<gene>
    <name evidence="1" type="ORF">HL657_11060</name>
</gene>
<dbReference type="Proteomes" id="UP001273768">
    <property type="component" value="Unassembled WGS sequence"/>
</dbReference>
<evidence type="ECO:0000313" key="1">
    <source>
        <dbReference type="EMBL" id="MDV4343693.1"/>
    </source>
</evidence>
<comment type="caution">
    <text evidence="1">The sequence shown here is derived from an EMBL/GenBank/DDBJ whole genome shotgun (WGS) entry which is preliminary data.</text>
</comment>
<dbReference type="RefSeq" id="WP_317296874.1">
    <property type="nucleotide sequence ID" value="NZ_JABFFQ010000009.1"/>
</dbReference>
<evidence type="ECO:0000313" key="2">
    <source>
        <dbReference type="Proteomes" id="UP001273768"/>
    </source>
</evidence>
<name>A0ABU3Z4G2_9EURY</name>
<reference evidence="1 2" key="1">
    <citation type="submission" date="2020-05" db="EMBL/GenBank/DDBJ databases">
        <title>Isolation and characterization of methanoarchaea from a cold seep at offshore SW Taiwan.</title>
        <authorList>
            <person name="Chen Y.-W."/>
            <person name="Chen S.-C."/>
            <person name="Lai M.-C."/>
        </authorList>
    </citation>
    <scope>NUCLEOTIDE SEQUENCE [LARGE SCALE GENOMIC DNA]</scope>
    <source>
        <strain evidence="1 2">YWC-01</strain>
    </source>
</reference>
<organism evidence="1 2">
    <name type="scientific">Methanoculleus nereidis</name>
    <dbReference type="NCBI Taxonomy" id="2735141"/>
    <lineage>
        <taxon>Archaea</taxon>
        <taxon>Methanobacteriati</taxon>
        <taxon>Methanobacteriota</taxon>
        <taxon>Stenosarchaea group</taxon>
        <taxon>Methanomicrobia</taxon>
        <taxon>Methanomicrobiales</taxon>
        <taxon>Methanomicrobiaceae</taxon>
        <taxon>Methanoculleus</taxon>
    </lineage>
</organism>
<sequence>MHDHALPWARFNNPGYKEKVCHKCGTKHTTTKTRPVCNDCYKTYYR</sequence>
<protein>
    <submittedName>
        <fullName evidence="1">Uncharacterized protein</fullName>
    </submittedName>
</protein>
<proteinExistence type="predicted"/>
<keyword evidence="2" id="KW-1185">Reference proteome</keyword>
<accession>A0ABU3Z4G2</accession>